<comment type="caution">
    <text evidence="1">The sequence shown here is derived from an EMBL/GenBank/DDBJ whole genome shotgun (WGS) entry which is preliminary data.</text>
</comment>
<name>A0AA92WD23_9BACT</name>
<accession>A0AA92WD23</accession>
<reference evidence="1 2" key="1">
    <citation type="submission" date="2018-08" db="EMBL/GenBank/DDBJ databases">
        <title>A genome reference for cultivated species of the human gut microbiota.</title>
        <authorList>
            <person name="Zou Y."/>
            <person name="Xue W."/>
            <person name="Luo G."/>
        </authorList>
    </citation>
    <scope>NUCLEOTIDE SEQUENCE [LARGE SCALE GENOMIC DNA]</scope>
    <source>
        <strain evidence="1 2">OF03-3</strain>
    </source>
</reference>
<gene>
    <name evidence="1" type="ORF">DXA63_16585</name>
</gene>
<evidence type="ECO:0000313" key="2">
    <source>
        <dbReference type="Proteomes" id="UP000285604"/>
    </source>
</evidence>
<dbReference type="Proteomes" id="UP000285604">
    <property type="component" value="Unassembled WGS sequence"/>
</dbReference>
<sequence>MATTAESAVKDVHAPVLSIAYNDVDGIHLDDWMDVHYKVNNQYALWGGQATINEQNFKLKYELIGYISPNYDTNESDHATIDGDLFKVKGYKDDATGRQIIGRTPLVRVTLVDGNSGDAIASVGYIKVEITDVNATPETVESDGIKKDYTVGCTGNALDKVQAITWDEVESKVLAKIDMSKSEFEANYRFVDGIQYKPNAQNDFDVLTPSVGTVISTTDAVGGHQTNVLKWTVTENEAYQLLKKDGDVITVWVKFAPKATARALKDIYVKLSWTAPKVHNTPTATIKDSDKKAAAWHKANTNAAGFDQLHIQVGNATQAGAKCEFDNLVVANTFNSTLVGIVKKQIEDQYAALAGAATVKYKFAPTADQSHKTFYGAKSNTKYDISVSTDGTTIFASAGTVSHKLATITAGNGTISIEKNDFTKDILNKYGSVSELADALTFTVLADVKTCDPASDLINLTNKTFDVKVIKPLFVKSVSVAAMTLNNYQSMTNVPVKFEFVDFNNYTQAKFWANSNPKVAFKDFYKIASIEQDGDITTNYSGAWKKIDESDIKVTYTPGTLAVSGGVISDYGKVSLVQVNQSRANGFDVKIPVAITYNWGTLYTDIQFHVNPASAAARKH</sequence>
<evidence type="ECO:0000313" key="1">
    <source>
        <dbReference type="EMBL" id="RGX87572.1"/>
    </source>
</evidence>
<proteinExistence type="predicted"/>
<dbReference type="AlphaFoldDB" id="A0AA92WD23"/>
<organism evidence="1 2">
    <name type="scientific">Segatella copri</name>
    <dbReference type="NCBI Taxonomy" id="165179"/>
    <lineage>
        <taxon>Bacteria</taxon>
        <taxon>Pseudomonadati</taxon>
        <taxon>Bacteroidota</taxon>
        <taxon>Bacteroidia</taxon>
        <taxon>Bacteroidales</taxon>
        <taxon>Prevotellaceae</taxon>
        <taxon>Segatella</taxon>
    </lineage>
</organism>
<dbReference type="EMBL" id="QSCI01000170">
    <property type="protein sequence ID" value="RGX87572.1"/>
    <property type="molecule type" value="Genomic_DNA"/>
</dbReference>
<protein>
    <submittedName>
        <fullName evidence="1">Uncharacterized protein</fullName>
    </submittedName>
</protein>